<comment type="caution">
    <text evidence="2">The sequence shown here is derived from an EMBL/GenBank/DDBJ whole genome shotgun (WGS) entry which is preliminary data.</text>
</comment>
<dbReference type="EMBL" id="DTAD01000048">
    <property type="protein sequence ID" value="HGN90432.1"/>
    <property type="molecule type" value="Genomic_DNA"/>
</dbReference>
<evidence type="ECO:0000313" key="2">
    <source>
        <dbReference type="EMBL" id="HGN90432.1"/>
    </source>
</evidence>
<name>A0A7C4I821_CALS0</name>
<dbReference type="AlphaFoldDB" id="A0A7C4I821"/>
<gene>
    <name evidence="2" type="ORF">ENT82_04815</name>
</gene>
<accession>A0A7C4I821</accession>
<evidence type="ECO:0000256" key="1">
    <source>
        <dbReference type="SAM" id="Phobius"/>
    </source>
</evidence>
<feature type="transmembrane region" description="Helical" evidence="1">
    <location>
        <begin position="46"/>
        <end position="65"/>
    </location>
</feature>
<reference evidence="2" key="1">
    <citation type="journal article" date="2020" name="mSystems">
        <title>Genome- and Community-Level Interaction Insights into Carbon Utilization and Element Cycling Functions of Hydrothermarchaeota in Hydrothermal Sediment.</title>
        <authorList>
            <person name="Zhou Z."/>
            <person name="Liu Y."/>
            <person name="Xu W."/>
            <person name="Pan J."/>
            <person name="Luo Z.H."/>
            <person name="Li M."/>
        </authorList>
    </citation>
    <scope>NUCLEOTIDE SEQUENCE [LARGE SCALE GENOMIC DNA]</scope>
    <source>
        <strain evidence="2">SpSt-613</strain>
    </source>
</reference>
<keyword evidence="1" id="KW-0812">Transmembrane</keyword>
<keyword evidence="1" id="KW-1133">Transmembrane helix</keyword>
<sequence length="78" mass="9008">MVMRFKLSRQTRFMLESLALAILYTALPILLLIILQTFRSLTALNLVLWLVFTLGWTALITYIYVKKVSKRGGLTFRG</sequence>
<keyword evidence="1" id="KW-0472">Membrane</keyword>
<organism evidence="2">
    <name type="scientific">Caldiarchaeum subterraneum</name>
    <dbReference type="NCBI Taxonomy" id="311458"/>
    <lineage>
        <taxon>Archaea</taxon>
        <taxon>Nitrososphaerota</taxon>
        <taxon>Candidatus Caldarchaeales</taxon>
        <taxon>Candidatus Caldarchaeaceae</taxon>
        <taxon>Candidatus Caldarchaeum</taxon>
    </lineage>
</organism>
<proteinExistence type="predicted"/>
<protein>
    <submittedName>
        <fullName evidence="2">Uncharacterized protein</fullName>
    </submittedName>
</protein>
<feature type="transmembrane region" description="Helical" evidence="1">
    <location>
        <begin position="12"/>
        <end position="34"/>
    </location>
</feature>